<dbReference type="GO" id="GO:0032259">
    <property type="term" value="P:methylation"/>
    <property type="evidence" value="ECO:0007669"/>
    <property type="project" value="UniProtKB-KW"/>
</dbReference>
<dbReference type="EMBL" id="JBBIAA010000011">
    <property type="protein sequence ID" value="MEJ5945757.1"/>
    <property type="molecule type" value="Genomic_DNA"/>
</dbReference>
<comment type="caution">
    <text evidence="2">The sequence shown here is derived from an EMBL/GenBank/DDBJ whole genome shotgun (WGS) entry which is preliminary data.</text>
</comment>
<dbReference type="GO" id="GO:0008168">
    <property type="term" value="F:methyltransferase activity"/>
    <property type="evidence" value="ECO:0007669"/>
    <property type="project" value="UniProtKB-KW"/>
</dbReference>
<dbReference type="CDD" id="cd02440">
    <property type="entry name" value="AdoMet_MTases"/>
    <property type="match status" value="1"/>
</dbReference>
<evidence type="ECO:0000313" key="3">
    <source>
        <dbReference type="Proteomes" id="UP001387100"/>
    </source>
</evidence>
<gene>
    <name evidence="2" type="ORF">WDZ17_10690</name>
</gene>
<protein>
    <submittedName>
        <fullName evidence="2">Class I SAM-dependent methyltransferase</fullName>
        <ecNumber evidence="2">2.1.1.-</ecNumber>
    </submittedName>
</protein>
<dbReference type="Pfam" id="PF13649">
    <property type="entry name" value="Methyltransf_25"/>
    <property type="match status" value="1"/>
</dbReference>
<dbReference type="SUPFAM" id="SSF53335">
    <property type="entry name" value="S-adenosyl-L-methionine-dependent methyltransferases"/>
    <property type="match status" value="1"/>
</dbReference>
<dbReference type="EC" id="2.1.1.-" evidence="2"/>
<keyword evidence="3" id="KW-1185">Reference proteome</keyword>
<dbReference type="InterPro" id="IPR029063">
    <property type="entry name" value="SAM-dependent_MTases_sf"/>
</dbReference>
<evidence type="ECO:0000259" key="1">
    <source>
        <dbReference type="Pfam" id="PF13649"/>
    </source>
</evidence>
<name>A0ABU8RKY4_9ACTN</name>
<reference evidence="2 3" key="1">
    <citation type="journal article" date="2017" name="Int. J. Syst. Evol. Microbiol.">
        <title>Pseudokineococcus basanitobsidens sp. nov., isolated from volcanic rock.</title>
        <authorList>
            <person name="Lee D.W."/>
            <person name="Park M.Y."/>
            <person name="Kim J.J."/>
            <person name="Kim B.S."/>
        </authorList>
    </citation>
    <scope>NUCLEOTIDE SEQUENCE [LARGE SCALE GENOMIC DNA]</scope>
    <source>
        <strain evidence="2 3">DSM 103726</strain>
    </source>
</reference>
<feature type="domain" description="Methyltransferase" evidence="1">
    <location>
        <begin position="66"/>
        <end position="152"/>
    </location>
</feature>
<dbReference type="RefSeq" id="WP_339575141.1">
    <property type="nucleotide sequence ID" value="NZ_JBBIAA010000011.1"/>
</dbReference>
<dbReference type="Proteomes" id="UP001387100">
    <property type="component" value="Unassembled WGS sequence"/>
</dbReference>
<sequence>MTVVGTGVHPIDLYDEALRGARDGSGVRWRWRSHDGSVAELPVLTWSADLDDADRLVVERCTGPALDVGCGPGRLAAALTGRVPVALGIDVSREAVRLTRQRGGSAERRDVFGSVPGAGTWQHVLLADGNVGIGGDAVALLRRAGELLAPGGEVVCEVGPPGSPTGPALVRLEADGRASDWFGWDRVACDDVERVAGQAGLVVVDAFSAPSSGGRRWFACLVAS</sequence>
<proteinExistence type="predicted"/>
<evidence type="ECO:0000313" key="2">
    <source>
        <dbReference type="EMBL" id="MEJ5945757.1"/>
    </source>
</evidence>
<keyword evidence="2" id="KW-0808">Transferase</keyword>
<dbReference type="InterPro" id="IPR041698">
    <property type="entry name" value="Methyltransf_25"/>
</dbReference>
<accession>A0ABU8RKY4</accession>
<dbReference type="Gene3D" id="3.40.50.150">
    <property type="entry name" value="Vaccinia Virus protein VP39"/>
    <property type="match status" value="1"/>
</dbReference>
<keyword evidence="2" id="KW-0489">Methyltransferase</keyword>
<organism evidence="2 3">
    <name type="scientific">Pseudokineococcus basanitobsidens</name>
    <dbReference type="NCBI Taxonomy" id="1926649"/>
    <lineage>
        <taxon>Bacteria</taxon>
        <taxon>Bacillati</taxon>
        <taxon>Actinomycetota</taxon>
        <taxon>Actinomycetes</taxon>
        <taxon>Kineosporiales</taxon>
        <taxon>Kineosporiaceae</taxon>
        <taxon>Pseudokineococcus</taxon>
    </lineage>
</organism>